<evidence type="ECO:0000313" key="7">
    <source>
        <dbReference type="Proteomes" id="UP000184203"/>
    </source>
</evidence>
<evidence type="ECO:0000313" key="5">
    <source>
        <dbReference type="EMBL" id="SHK93449.1"/>
    </source>
</evidence>
<dbReference type="Pfam" id="PF26650">
    <property type="entry name" value="DUF8215"/>
    <property type="match status" value="1"/>
</dbReference>
<evidence type="ECO:0000313" key="4">
    <source>
        <dbReference type="EMBL" id="EFW92259.1"/>
    </source>
</evidence>
<reference evidence="7" key="2">
    <citation type="submission" date="2016-11" db="EMBL/GenBank/DDBJ databases">
        <authorList>
            <person name="Varghese N."/>
            <person name="Submissions S."/>
        </authorList>
    </citation>
    <scope>NUCLEOTIDE SEQUENCE [LARGE SCALE GENOMIC DNA]</scope>
    <source>
        <strain evidence="7">DX253</strain>
    </source>
</reference>
<evidence type="ECO:0000259" key="3">
    <source>
        <dbReference type="Pfam" id="PF26650"/>
    </source>
</evidence>
<organism evidence="4 6">
    <name type="scientific">Haladaptatus paucihalophilus DX253</name>
    <dbReference type="NCBI Taxonomy" id="797209"/>
    <lineage>
        <taxon>Archaea</taxon>
        <taxon>Methanobacteriati</taxon>
        <taxon>Methanobacteriota</taxon>
        <taxon>Stenosarchaea group</taxon>
        <taxon>Halobacteria</taxon>
        <taxon>Halobacteriales</taxon>
        <taxon>Haladaptataceae</taxon>
        <taxon>Haladaptatus</taxon>
    </lineage>
</organism>
<feature type="domain" description="DUF8215" evidence="3">
    <location>
        <begin position="30"/>
        <end position="154"/>
    </location>
</feature>
<dbReference type="AlphaFoldDB" id="E7QUI0"/>
<evidence type="ECO:0000256" key="2">
    <source>
        <dbReference type="SAM" id="Phobius"/>
    </source>
</evidence>
<dbReference type="EMBL" id="AEMG01000009">
    <property type="protein sequence ID" value="EFW92259.1"/>
    <property type="molecule type" value="Genomic_DNA"/>
</dbReference>
<evidence type="ECO:0000313" key="6">
    <source>
        <dbReference type="Proteomes" id="UP000003751"/>
    </source>
</evidence>
<dbReference type="STRING" id="797209.GCA_000376445_02335"/>
<reference evidence="4 6" key="1">
    <citation type="journal article" date="2014" name="ISME J.">
        <title>Trehalose/2-sulfotrehalose biosynthesis and glycine-betaine uptake are widely spread mechanisms for osmoadaptation in the Halobacteriales.</title>
        <authorList>
            <person name="Youssef N.H."/>
            <person name="Savage-Ashlock K.N."/>
            <person name="McCully A.L."/>
            <person name="Luedtke B."/>
            <person name="Shaw E.I."/>
            <person name="Hoff W.D."/>
            <person name="Elshahed M.S."/>
        </authorList>
    </citation>
    <scope>NUCLEOTIDE SEQUENCE [LARGE SCALE GENOMIC DNA]</scope>
    <source>
        <strain evidence="4 6">DX253</strain>
    </source>
</reference>
<keyword evidence="2" id="KW-0812">Transmembrane</keyword>
<feature type="transmembrane region" description="Helical" evidence="2">
    <location>
        <begin position="106"/>
        <end position="127"/>
    </location>
</feature>
<evidence type="ECO:0000256" key="1">
    <source>
        <dbReference type="SAM" id="MobiDB-lite"/>
    </source>
</evidence>
<dbReference type="Proteomes" id="UP000184203">
    <property type="component" value="Unassembled WGS sequence"/>
</dbReference>
<gene>
    <name evidence="5" type="ORF">SAMN05444342_2668</name>
    <name evidence="4" type="ORF">ZOD2009_12300</name>
</gene>
<feature type="transmembrane region" description="Helical" evidence="2">
    <location>
        <begin position="40"/>
        <end position="59"/>
    </location>
</feature>
<dbReference type="eggNOG" id="ENOG502N5JZ">
    <property type="taxonomic scope" value="Archaea"/>
</dbReference>
<dbReference type="OrthoDB" id="270849at2157"/>
<feature type="transmembrane region" description="Helical" evidence="2">
    <location>
        <begin position="133"/>
        <end position="153"/>
    </location>
</feature>
<feature type="transmembrane region" description="Helical" evidence="2">
    <location>
        <begin position="65"/>
        <end position="85"/>
    </location>
</feature>
<dbReference type="InterPro" id="IPR058528">
    <property type="entry name" value="DUF8215"/>
</dbReference>
<feature type="region of interest" description="Disordered" evidence="1">
    <location>
        <begin position="1"/>
        <end position="24"/>
    </location>
</feature>
<accession>E7QUI0</accession>
<protein>
    <recommendedName>
        <fullName evidence="3">DUF8215 domain-containing protein</fullName>
    </recommendedName>
</protein>
<dbReference type="EMBL" id="FRAN01000003">
    <property type="protein sequence ID" value="SHK93449.1"/>
    <property type="molecule type" value="Genomic_DNA"/>
</dbReference>
<sequence length="159" mass="17713">MYEAAQFSRVTGRSTDYSTEERRLRPRDEKRGVEQWVESVFFAVGEVTFLGLPAFYGLMDAEPNAPLKFAALFAWLALVLCVGTFRGPWLDIDWPPVTPALFFLRLLYYNVVIAAVAYLGTAIDLAFHSPAPTATVTVLLSVGSALAFPRLAWTVDAYR</sequence>
<keyword evidence="7" id="KW-1185">Reference proteome</keyword>
<dbReference type="PATRIC" id="fig|797209.4.peg.2422"/>
<dbReference type="Proteomes" id="UP000003751">
    <property type="component" value="Unassembled WGS sequence"/>
</dbReference>
<proteinExistence type="predicted"/>
<keyword evidence="2" id="KW-1133">Transmembrane helix</keyword>
<reference evidence="5" key="3">
    <citation type="submission" date="2016-11" db="EMBL/GenBank/DDBJ databases">
        <authorList>
            <person name="Jaros S."/>
            <person name="Januszkiewicz K."/>
            <person name="Wedrychowicz H."/>
        </authorList>
    </citation>
    <scope>NUCLEOTIDE SEQUENCE [LARGE SCALE GENOMIC DNA]</scope>
    <source>
        <strain evidence="5">DX253</strain>
    </source>
</reference>
<feature type="compositionally biased region" description="Polar residues" evidence="1">
    <location>
        <begin position="8"/>
        <end position="17"/>
    </location>
</feature>
<keyword evidence="2" id="KW-0472">Membrane</keyword>
<name>E7QUI0_HALPU</name>